<evidence type="ECO:0000313" key="1">
    <source>
        <dbReference type="EMBL" id="KAF2759240.1"/>
    </source>
</evidence>
<evidence type="ECO:0000313" key="2">
    <source>
        <dbReference type="Proteomes" id="UP000799437"/>
    </source>
</evidence>
<proteinExistence type="predicted"/>
<dbReference type="Proteomes" id="UP000799437">
    <property type="component" value="Unassembled WGS sequence"/>
</dbReference>
<sequence length="103" mass="11413">MLVFLRVKSEYLIAWSVSGSRSVCAARYVGASSCIHKPVSRSKEGASRFPYCLGICIACPISLADLRDRAQIRIYLVSESISMTDTLPWQVSHSGVHQHTLWG</sequence>
<gene>
    <name evidence="1" type="ORF">EJ05DRAFT_338099</name>
</gene>
<organism evidence="1 2">
    <name type="scientific">Pseudovirgaria hyperparasitica</name>
    <dbReference type="NCBI Taxonomy" id="470096"/>
    <lineage>
        <taxon>Eukaryota</taxon>
        <taxon>Fungi</taxon>
        <taxon>Dikarya</taxon>
        <taxon>Ascomycota</taxon>
        <taxon>Pezizomycotina</taxon>
        <taxon>Dothideomycetes</taxon>
        <taxon>Dothideomycetes incertae sedis</taxon>
        <taxon>Acrospermales</taxon>
        <taxon>Acrospermaceae</taxon>
        <taxon>Pseudovirgaria</taxon>
    </lineage>
</organism>
<keyword evidence="2" id="KW-1185">Reference proteome</keyword>
<protein>
    <submittedName>
        <fullName evidence="1">Uncharacterized protein</fullName>
    </submittedName>
</protein>
<dbReference type="AlphaFoldDB" id="A0A6A6WBA0"/>
<dbReference type="EMBL" id="ML996570">
    <property type="protein sequence ID" value="KAF2759240.1"/>
    <property type="molecule type" value="Genomic_DNA"/>
</dbReference>
<accession>A0A6A6WBA0</accession>
<reference evidence="1" key="1">
    <citation type="journal article" date="2020" name="Stud. Mycol.">
        <title>101 Dothideomycetes genomes: a test case for predicting lifestyles and emergence of pathogens.</title>
        <authorList>
            <person name="Haridas S."/>
            <person name="Albert R."/>
            <person name="Binder M."/>
            <person name="Bloem J."/>
            <person name="Labutti K."/>
            <person name="Salamov A."/>
            <person name="Andreopoulos B."/>
            <person name="Baker S."/>
            <person name="Barry K."/>
            <person name="Bills G."/>
            <person name="Bluhm B."/>
            <person name="Cannon C."/>
            <person name="Castanera R."/>
            <person name="Culley D."/>
            <person name="Daum C."/>
            <person name="Ezra D."/>
            <person name="Gonzalez J."/>
            <person name="Henrissat B."/>
            <person name="Kuo A."/>
            <person name="Liang C."/>
            <person name="Lipzen A."/>
            <person name="Lutzoni F."/>
            <person name="Magnuson J."/>
            <person name="Mondo S."/>
            <person name="Nolan M."/>
            <person name="Ohm R."/>
            <person name="Pangilinan J."/>
            <person name="Park H.-J."/>
            <person name="Ramirez L."/>
            <person name="Alfaro M."/>
            <person name="Sun H."/>
            <person name="Tritt A."/>
            <person name="Yoshinaga Y."/>
            <person name="Zwiers L.-H."/>
            <person name="Turgeon B."/>
            <person name="Goodwin S."/>
            <person name="Spatafora J."/>
            <person name="Crous P."/>
            <person name="Grigoriev I."/>
        </authorList>
    </citation>
    <scope>NUCLEOTIDE SEQUENCE</scope>
    <source>
        <strain evidence="1">CBS 121739</strain>
    </source>
</reference>
<dbReference type="RefSeq" id="XP_033601691.1">
    <property type="nucleotide sequence ID" value="XM_033740901.1"/>
</dbReference>
<name>A0A6A6WBA0_9PEZI</name>
<dbReference type="GeneID" id="54481955"/>